<name>A0A9D1LRT3_9FIRM</name>
<dbReference type="InterPro" id="IPR050583">
    <property type="entry name" value="Mycobacterial_A85_antigen"/>
</dbReference>
<evidence type="ECO:0000313" key="2">
    <source>
        <dbReference type="Proteomes" id="UP000824123"/>
    </source>
</evidence>
<sequence length="262" mass="29922">MALLHVDFFSDVLGMCTQMDVILPEQTRGQIGMEGHRTGDKYPVLYLLHGMSDDHTIWQRRTSIERYAADYGIAVVMPTTQLGWYTDMHMGFKWWTFISDELPQICHAFFPYMSTAREDTFAAGLSMGGYGALKCGLLAPDKFCAVASLSGGVDAVDIAANQPEGRGKQLFFDIFGPVDKLKGSDNDLFAVAERLSKTPELMPRVYMWCGTEDFLYKSNVRMRDHLRALNYDLTYEESPGDHQWKYWDQKIQTVLDWLPIRK</sequence>
<protein>
    <submittedName>
        <fullName evidence="1">Esterase family protein</fullName>
    </submittedName>
</protein>
<dbReference type="EMBL" id="DVNK01000039">
    <property type="protein sequence ID" value="HIU46854.1"/>
    <property type="molecule type" value="Genomic_DNA"/>
</dbReference>
<reference evidence="1" key="1">
    <citation type="submission" date="2020-10" db="EMBL/GenBank/DDBJ databases">
        <authorList>
            <person name="Gilroy R."/>
        </authorList>
    </citation>
    <scope>NUCLEOTIDE SEQUENCE</scope>
    <source>
        <strain evidence="1">ChiSxjej2B14-8506</strain>
    </source>
</reference>
<organism evidence="1 2">
    <name type="scientific">Candidatus Fimadaptatus faecigallinarum</name>
    <dbReference type="NCBI Taxonomy" id="2840814"/>
    <lineage>
        <taxon>Bacteria</taxon>
        <taxon>Bacillati</taxon>
        <taxon>Bacillota</taxon>
        <taxon>Clostridia</taxon>
        <taxon>Eubacteriales</taxon>
        <taxon>Candidatus Fimadaptatus</taxon>
    </lineage>
</organism>
<comment type="caution">
    <text evidence="1">The sequence shown here is derived from an EMBL/GenBank/DDBJ whole genome shotgun (WGS) entry which is preliminary data.</text>
</comment>
<evidence type="ECO:0000313" key="1">
    <source>
        <dbReference type="EMBL" id="HIU46854.1"/>
    </source>
</evidence>
<dbReference type="PANTHER" id="PTHR48098">
    <property type="entry name" value="ENTEROCHELIN ESTERASE-RELATED"/>
    <property type="match status" value="1"/>
</dbReference>
<gene>
    <name evidence="1" type="ORF">IAC59_06310</name>
</gene>
<proteinExistence type="predicted"/>
<dbReference type="GO" id="GO:0016747">
    <property type="term" value="F:acyltransferase activity, transferring groups other than amino-acyl groups"/>
    <property type="evidence" value="ECO:0007669"/>
    <property type="project" value="TreeGrafter"/>
</dbReference>
<dbReference type="InterPro" id="IPR000801">
    <property type="entry name" value="Esterase-like"/>
</dbReference>
<dbReference type="Gene3D" id="3.40.50.1820">
    <property type="entry name" value="alpha/beta hydrolase"/>
    <property type="match status" value="1"/>
</dbReference>
<dbReference type="Pfam" id="PF00756">
    <property type="entry name" value="Esterase"/>
    <property type="match status" value="1"/>
</dbReference>
<accession>A0A9D1LRT3</accession>
<dbReference type="AlphaFoldDB" id="A0A9D1LRT3"/>
<dbReference type="Proteomes" id="UP000824123">
    <property type="component" value="Unassembled WGS sequence"/>
</dbReference>
<dbReference type="SUPFAM" id="SSF53474">
    <property type="entry name" value="alpha/beta-Hydrolases"/>
    <property type="match status" value="1"/>
</dbReference>
<reference evidence="1" key="2">
    <citation type="journal article" date="2021" name="PeerJ">
        <title>Extensive microbial diversity within the chicken gut microbiome revealed by metagenomics and culture.</title>
        <authorList>
            <person name="Gilroy R."/>
            <person name="Ravi A."/>
            <person name="Getino M."/>
            <person name="Pursley I."/>
            <person name="Horton D.L."/>
            <person name="Alikhan N.F."/>
            <person name="Baker D."/>
            <person name="Gharbi K."/>
            <person name="Hall N."/>
            <person name="Watson M."/>
            <person name="Adriaenssens E.M."/>
            <person name="Foster-Nyarko E."/>
            <person name="Jarju S."/>
            <person name="Secka A."/>
            <person name="Antonio M."/>
            <person name="Oren A."/>
            <person name="Chaudhuri R.R."/>
            <person name="La Ragione R."/>
            <person name="Hildebrand F."/>
            <person name="Pallen M.J."/>
        </authorList>
    </citation>
    <scope>NUCLEOTIDE SEQUENCE</scope>
    <source>
        <strain evidence="1">ChiSxjej2B14-8506</strain>
    </source>
</reference>
<dbReference type="InterPro" id="IPR029058">
    <property type="entry name" value="AB_hydrolase_fold"/>
</dbReference>
<dbReference type="PANTHER" id="PTHR48098:SF1">
    <property type="entry name" value="DIACYLGLYCEROL ACYLTRANSFERASE_MYCOLYLTRANSFERASE AG85A"/>
    <property type="match status" value="1"/>
</dbReference>